<reference evidence="4 5" key="1">
    <citation type="submission" date="2016-07" db="EMBL/GenBank/DDBJ databases">
        <title>Pervasive Adenine N6-methylation of Active Genes in Fungi.</title>
        <authorList>
            <consortium name="DOE Joint Genome Institute"/>
            <person name="Mondo S.J."/>
            <person name="Dannebaum R.O."/>
            <person name="Kuo R.C."/>
            <person name="Labutti K."/>
            <person name="Haridas S."/>
            <person name="Kuo A."/>
            <person name="Salamov A."/>
            <person name="Ahrendt S.R."/>
            <person name="Lipzen A."/>
            <person name="Sullivan W."/>
            <person name="Andreopoulos W.B."/>
            <person name="Clum A."/>
            <person name="Lindquist E."/>
            <person name="Daum C."/>
            <person name="Ramamoorthy G.K."/>
            <person name="Gryganskyi A."/>
            <person name="Culley D."/>
            <person name="Magnuson J.K."/>
            <person name="James T.Y."/>
            <person name="O'Malley M.A."/>
            <person name="Stajich J.E."/>
            <person name="Spatafora J.W."/>
            <person name="Visel A."/>
            <person name="Grigoriev I.V."/>
        </authorList>
    </citation>
    <scope>NUCLEOTIDE SEQUENCE [LARGE SCALE GENOMIC DNA]</scope>
    <source>
        <strain evidence="4 5">JEL800</strain>
    </source>
</reference>
<name>A0A1Y2CPD4_9FUNG</name>
<accession>A0A1Y2CPD4</accession>
<protein>
    <submittedName>
        <fullName evidence="4">Iron hydrogenase</fullName>
    </submittedName>
</protein>
<comment type="similarity">
    <text evidence="1">Belongs to the NARF family.</text>
</comment>
<dbReference type="PANTHER" id="PTHR11615">
    <property type="entry name" value="NITRATE, FORMATE, IRON DEHYDROGENASE"/>
    <property type="match status" value="1"/>
</dbReference>
<comment type="caution">
    <text evidence="4">The sequence shown here is derived from an EMBL/GenBank/DDBJ whole genome shotgun (WGS) entry which is preliminary data.</text>
</comment>
<organism evidence="4 5">
    <name type="scientific">Rhizoclosmatium globosum</name>
    <dbReference type="NCBI Taxonomy" id="329046"/>
    <lineage>
        <taxon>Eukaryota</taxon>
        <taxon>Fungi</taxon>
        <taxon>Fungi incertae sedis</taxon>
        <taxon>Chytridiomycota</taxon>
        <taxon>Chytridiomycota incertae sedis</taxon>
        <taxon>Chytridiomycetes</taxon>
        <taxon>Chytridiales</taxon>
        <taxon>Chytriomycetaceae</taxon>
        <taxon>Rhizoclosmatium</taxon>
    </lineage>
</organism>
<dbReference type="AlphaFoldDB" id="A0A1Y2CPD4"/>
<dbReference type="InterPro" id="IPR009016">
    <property type="entry name" value="Fe_hydrogenase"/>
</dbReference>
<evidence type="ECO:0000313" key="5">
    <source>
        <dbReference type="Proteomes" id="UP000193642"/>
    </source>
</evidence>
<proteinExistence type="inferred from homology"/>
<dbReference type="Proteomes" id="UP000193642">
    <property type="component" value="Unassembled WGS sequence"/>
</dbReference>
<keyword evidence="2" id="KW-0479">Metal-binding</keyword>
<evidence type="ECO:0000256" key="1">
    <source>
        <dbReference type="ARBA" id="ARBA00006596"/>
    </source>
</evidence>
<dbReference type="Pfam" id="PF02906">
    <property type="entry name" value="Fe_hyd_lg_C"/>
    <property type="match status" value="1"/>
</dbReference>
<dbReference type="STRING" id="329046.A0A1Y2CPD4"/>
<dbReference type="Gene3D" id="3.40.950.10">
    <property type="entry name" value="Fe-only Hydrogenase (Larger Subunit), Chain L, domain 3"/>
    <property type="match status" value="1"/>
</dbReference>
<dbReference type="InterPro" id="IPR050340">
    <property type="entry name" value="Cytosolic_Fe-S_CAF"/>
</dbReference>
<dbReference type="Gene3D" id="3.40.50.1780">
    <property type="match status" value="1"/>
</dbReference>
<dbReference type="GO" id="GO:0051539">
    <property type="term" value="F:4 iron, 4 sulfur cluster binding"/>
    <property type="evidence" value="ECO:0007669"/>
    <property type="project" value="UniProtKB-KW"/>
</dbReference>
<feature type="non-terminal residue" evidence="4">
    <location>
        <position position="1"/>
    </location>
</feature>
<dbReference type="EMBL" id="MCGO01000012">
    <property type="protein sequence ID" value="ORY48185.1"/>
    <property type="molecule type" value="Genomic_DNA"/>
</dbReference>
<feature type="domain" description="Iron hydrogenase large subunit C-terminal" evidence="3">
    <location>
        <begin position="45"/>
        <end position="348"/>
    </location>
</feature>
<keyword evidence="2" id="KW-0411">Iron-sulfur</keyword>
<evidence type="ECO:0000313" key="4">
    <source>
        <dbReference type="EMBL" id="ORY48185.1"/>
    </source>
</evidence>
<gene>
    <name evidence="4" type="ORF">BCR33DRAFT_657703</name>
</gene>
<keyword evidence="5" id="KW-1185">Reference proteome</keyword>
<keyword evidence="2" id="KW-0408">Iron</keyword>
<evidence type="ECO:0000256" key="2">
    <source>
        <dbReference type="ARBA" id="ARBA00022485"/>
    </source>
</evidence>
<dbReference type="InterPro" id="IPR004108">
    <property type="entry name" value="Fe_hydrogenase_lsu_C"/>
</dbReference>
<dbReference type="SUPFAM" id="SSF53920">
    <property type="entry name" value="Fe-only hydrogenase"/>
    <property type="match status" value="1"/>
</dbReference>
<sequence length="435" mass="47792">ISLNDCLACSGCITSAESILVASQSHQDVYAALASNASSPPDQRKTIVITLSPQSRASFAAKYNLSPLSVHQRLYGFFTKLGCDHVVDASFARDFSLIESAREFVRRYRSVNGNGISGEGIMPMLASACPGWICYAEKTHDYILPNISTTKSPQQIMGSLLKTHFAEKMGLASPASVYHVSVMPCYDKKLEASRADFYNDVYRTRDVDTVITTGEVERMLKEKGVSIHDLPEVPIPDLFTRIITDPNTQQQQLTGTEGSSSGGYLSYIFRYAVRELYAWSVVVKPGRNLDFSEVIFNVGNVETLKFAKAYGFRNIQNLVRKAKPEDASGGSHHFVEVMACPSGCVNGGGQLKPDIFDAQGNVIEGPASKEYVQGAESIYQSVGKVLYMEPEVNASVVHLYRTGWEVWTANGRGICCIRSIMKLQVDASNGLNVKW</sequence>
<keyword evidence="2" id="KW-0004">4Fe-4S</keyword>
<dbReference type="OrthoDB" id="10253113at2759"/>
<evidence type="ECO:0000259" key="3">
    <source>
        <dbReference type="Pfam" id="PF02906"/>
    </source>
</evidence>